<dbReference type="RefSeq" id="WP_222877337.1">
    <property type="nucleotide sequence ID" value="NZ_AP023361.1"/>
</dbReference>
<dbReference type="Gene3D" id="3.10.180.10">
    <property type="entry name" value="2,3-Dihydroxybiphenyl 1,2-Dioxygenase, domain 1"/>
    <property type="match status" value="1"/>
</dbReference>
<feature type="domain" description="VOC" evidence="1">
    <location>
        <begin position="5"/>
        <end position="123"/>
    </location>
</feature>
<evidence type="ECO:0000259" key="1">
    <source>
        <dbReference type="PROSITE" id="PS51819"/>
    </source>
</evidence>
<accession>A0A6S6QMW9</accession>
<evidence type="ECO:0000313" key="2">
    <source>
        <dbReference type="EMBL" id="BCJ90726.1"/>
    </source>
</evidence>
<dbReference type="CDD" id="cd07253">
    <property type="entry name" value="GLOD5"/>
    <property type="match status" value="1"/>
</dbReference>
<dbReference type="InterPro" id="IPR004360">
    <property type="entry name" value="Glyas_Fos-R_dOase_dom"/>
</dbReference>
<name>A0A6S6QMW9_9HYPH</name>
<gene>
    <name evidence="2" type="ORF">IZ6_14610</name>
</gene>
<dbReference type="AlphaFoldDB" id="A0A6S6QMW9"/>
<dbReference type="PROSITE" id="PS51819">
    <property type="entry name" value="VOC"/>
    <property type="match status" value="1"/>
</dbReference>
<organism evidence="2 3">
    <name type="scientific">Terrihabitans soli</name>
    <dbReference type="NCBI Taxonomy" id="708113"/>
    <lineage>
        <taxon>Bacteria</taxon>
        <taxon>Pseudomonadati</taxon>
        <taxon>Pseudomonadota</taxon>
        <taxon>Alphaproteobacteria</taxon>
        <taxon>Hyphomicrobiales</taxon>
        <taxon>Terrihabitans</taxon>
    </lineage>
</organism>
<proteinExistence type="predicted"/>
<dbReference type="InterPro" id="IPR037523">
    <property type="entry name" value="VOC_core"/>
</dbReference>
<dbReference type="PANTHER" id="PTHR21366:SF14">
    <property type="entry name" value="GLYOXALASE DOMAIN-CONTAINING PROTEIN 5"/>
    <property type="match status" value="1"/>
</dbReference>
<keyword evidence="3" id="KW-1185">Reference proteome</keyword>
<dbReference type="KEGG" id="tso:IZ6_14610"/>
<dbReference type="Proteomes" id="UP000515317">
    <property type="component" value="Chromosome"/>
</dbReference>
<sequence>MRVLRLDHLVLTVASIPATSAFYAGLGFQPVTFGDGRTALAFGDQKINLHELEGPYHPKAARPTLGAADLCFIVRSLEETAEKIAASGIAVEEGPVARTGAIGPITSIYVRDPDGNLIEFSEYQA</sequence>
<dbReference type="PANTHER" id="PTHR21366">
    <property type="entry name" value="GLYOXALASE FAMILY PROTEIN"/>
    <property type="match status" value="1"/>
</dbReference>
<dbReference type="SUPFAM" id="SSF54593">
    <property type="entry name" value="Glyoxalase/Bleomycin resistance protein/Dihydroxybiphenyl dioxygenase"/>
    <property type="match status" value="1"/>
</dbReference>
<evidence type="ECO:0000313" key="3">
    <source>
        <dbReference type="Proteomes" id="UP000515317"/>
    </source>
</evidence>
<dbReference type="Pfam" id="PF00903">
    <property type="entry name" value="Glyoxalase"/>
    <property type="match status" value="1"/>
</dbReference>
<dbReference type="InterPro" id="IPR050383">
    <property type="entry name" value="GlyoxalaseI/FosfomycinResist"/>
</dbReference>
<dbReference type="EMBL" id="AP023361">
    <property type="protein sequence ID" value="BCJ90726.1"/>
    <property type="molecule type" value="Genomic_DNA"/>
</dbReference>
<protein>
    <submittedName>
        <fullName evidence="2">Virulence protein</fullName>
    </submittedName>
</protein>
<reference evidence="2 3" key="1">
    <citation type="submission" date="2020-08" db="EMBL/GenBank/DDBJ databases">
        <title>Genome sequence of Rhizobiales bacterium strain IZ6.</title>
        <authorList>
            <person name="Nakai R."/>
            <person name="Naganuma T."/>
        </authorList>
    </citation>
    <scope>NUCLEOTIDE SEQUENCE [LARGE SCALE GENOMIC DNA]</scope>
    <source>
        <strain evidence="2 3">IZ6</strain>
    </source>
</reference>
<dbReference type="InterPro" id="IPR029068">
    <property type="entry name" value="Glyas_Bleomycin-R_OHBP_Dase"/>
</dbReference>